<protein>
    <submittedName>
        <fullName evidence="1">Morn repeat-containing protein 1</fullName>
    </submittedName>
</protein>
<name>A0ACB8MM85_CITSI</name>
<dbReference type="Proteomes" id="UP000829398">
    <property type="component" value="Chromosome 3"/>
</dbReference>
<keyword evidence="2" id="KW-1185">Reference proteome</keyword>
<accession>A0ACB8MM85</accession>
<dbReference type="EMBL" id="CM039172">
    <property type="protein sequence ID" value="KAH9786666.1"/>
    <property type="molecule type" value="Genomic_DNA"/>
</dbReference>
<gene>
    <name evidence="1" type="ORF">KPL71_010341</name>
</gene>
<evidence type="ECO:0000313" key="1">
    <source>
        <dbReference type="EMBL" id="KAH9786666.1"/>
    </source>
</evidence>
<organism evidence="1 2">
    <name type="scientific">Citrus sinensis</name>
    <name type="common">Sweet orange</name>
    <name type="synonym">Citrus aurantium var. sinensis</name>
    <dbReference type="NCBI Taxonomy" id="2711"/>
    <lineage>
        <taxon>Eukaryota</taxon>
        <taxon>Viridiplantae</taxon>
        <taxon>Streptophyta</taxon>
        <taxon>Embryophyta</taxon>
        <taxon>Tracheophyta</taxon>
        <taxon>Spermatophyta</taxon>
        <taxon>Magnoliopsida</taxon>
        <taxon>eudicotyledons</taxon>
        <taxon>Gunneridae</taxon>
        <taxon>Pentapetalae</taxon>
        <taxon>rosids</taxon>
        <taxon>malvids</taxon>
        <taxon>Sapindales</taxon>
        <taxon>Rutaceae</taxon>
        <taxon>Aurantioideae</taxon>
        <taxon>Citrus</taxon>
    </lineage>
</organism>
<comment type="caution">
    <text evidence="1">The sequence shown here is derived from an EMBL/GenBank/DDBJ whole genome shotgun (WGS) entry which is preliminary data.</text>
</comment>
<reference evidence="2" key="1">
    <citation type="journal article" date="2023" name="Hortic. Res.">
        <title>A chromosome-level phased genome enabling allele-level studies in sweet orange: a case study on citrus Huanglongbing tolerance.</title>
        <authorList>
            <person name="Wu B."/>
            <person name="Yu Q."/>
            <person name="Deng Z."/>
            <person name="Duan Y."/>
            <person name="Luo F."/>
            <person name="Gmitter F. Jr."/>
        </authorList>
    </citation>
    <scope>NUCLEOTIDE SEQUENCE [LARGE SCALE GENOMIC DNA]</scope>
    <source>
        <strain evidence="2">cv. Valencia</strain>
    </source>
</reference>
<evidence type="ECO:0000313" key="2">
    <source>
        <dbReference type="Proteomes" id="UP000829398"/>
    </source>
</evidence>
<sequence length="235" mass="26499">MQSLFSVLIAAKFAAANTSSFVFLDFLSVAFAFSVALLFSLNLALPRLPSIPLFFACSFSIKLTNSSKISMSPLPVFWSIGSRPKLEKMGNSGCWVQAYSNGNVYDGEYNKGNGDVYEGASLQQWRRSRYRGQCRQGLRHGFGVYRFYTVDVYADEWSNGQSHGCGVHTCEDGKMGKHMVENICGKKHGFDVYHFANGHRNEGAWHEGIRQGLGMYTLKNGGYWQNRGREQRRRQ</sequence>
<proteinExistence type="predicted"/>